<keyword evidence="3" id="KW-0378">Hydrolase</keyword>
<dbReference type="GO" id="GO:0030246">
    <property type="term" value="F:carbohydrate binding"/>
    <property type="evidence" value="ECO:0007669"/>
    <property type="project" value="InterPro"/>
</dbReference>
<evidence type="ECO:0000256" key="1">
    <source>
        <dbReference type="SAM" id="SignalP"/>
    </source>
</evidence>
<dbReference type="PANTHER" id="PTHR12143:SF42">
    <property type="entry name" value="PUTATIVE SUBFAMILY (AFU_ORTHOLOGUE AFUA_6G13760)-RELATED"/>
    <property type="match status" value="1"/>
</dbReference>
<keyword evidence="1" id="KW-0732">Signal</keyword>
<dbReference type="AlphaFoldDB" id="A0A5C3NLD8"/>
<dbReference type="GO" id="GO:0006516">
    <property type="term" value="P:glycoprotein catabolic process"/>
    <property type="evidence" value="ECO:0007669"/>
    <property type="project" value="TreeGrafter"/>
</dbReference>
<dbReference type="GO" id="GO:0000224">
    <property type="term" value="F:peptide-N4-(N-acetyl-beta-glucosaminyl)asparagine amidase activity"/>
    <property type="evidence" value="ECO:0007669"/>
    <property type="project" value="TreeGrafter"/>
</dbReference>
<dbReference type="InParanoid" id="A0A5C3NLD8"/>
<reference evidence="3 4" key="1">
    <citation type="journal article" date="2019" name="Nat. Ecol. Evol.">
        <title>Megaphylogeny resolves global patterns of mushroom evolution.</title>
        <authorList>
            <person name="Varga T."/>
            <person name="Krizsan K."/>
            <person name="Foldi C."/>
            <person name="Dima B."/>
            <person name="Sanchez-Garcia M."/>
            <person name="Sanchez-Ramirez S."/>
            <person name="Szollosi G.J."/>
            <person name="Szarkandi J.G."/>
            <person name="Papp V."/>
            <person name="Albert L."/>
            <person name="Andreopoulos W."/>
            <person name="Angelini C."/>
            <person name="Antonin V."/>
            <person name="Barry K.W."/>
            <person name="Bougher N.L."/>
            <person name="Buchanan P."/>
            <person name="Buyck B."/>
            <person name="Bense V."/>
            <person name="Catcheside P."/>
            <person name="Chovatia M."/>
            <person name="Cooper J."/>
            <person name="Damon W."/>
            <person name="Desjardin D."/>
            <person name="Finy P."/>
            <person name="Geml J."/>
            <person name="Haridas S."/>
            <person name="Hughes K."/>
            <person name="Justo A."/>
            <person name="Karasinski D."/>
            <person name="Kautmanova I."/>
            <person name="Kiss B."/>
            <person name="Kocsube S."/>
            <person name="Kotiranta H."/>
            <person name="LaButti K.M."/>
            <person name="Lechner B.E."/>
            <person name="Liimatainen K."/>
            <person name="Lipzen A."/>
            <person name="Lukacs Z."/>
            <person name="Mihaltcheva S."/>
            <person name="Morgado L.N."/>
            <person name="Niskanen T."/>
            <person name="Noordeloos M.E."/>
            <person name="Ohm R.A."/>
            <person name="Ortiz-Santana B."/>
            <person name="Ovrebo C."/>
            <person name="Racz N."/>
            <person name="Riley R."/>
            <person name="Savchenko A."/>
            <person name="Shiryaev A."/>
            <person name="Soop K."/>
            <person name="Spirin V."/>
            <person name="Szebenyi C."/>
            <person name="Tomsovsky M."/>
            <person name="Tulloss R.E."/>
            <person name="Uehling J."/>
            <person name="Grigoriev I.V."/>
            <person name="Vagvolgyi C."/>
            <person name="Papp T."/>
            <person name="Martin F.M."/>
            <person name="Miettinen O."/>
            <person name="Hibbett D.S."/>
            <person name="Nagy L.G."/>
        </authorList>
    </citation>
    <scope>NUCLEOTIDE SEQUENCE [LARGE SCALE GENOMIC DNA]</scope>
    <source>
        <strain evidence="3 4">HHB13444</strain>
    </source>
</reference>
<evidence type="ECO:0000259" key="2">
    <source>
        <dbReference type="Pfam" id="PF17678"/>
    </source>
</evidence>
<dbReference type="GO" id="GO:0005829">
    <property type="term" value="C:cytosol"/>
    <property type="evidence" value="ECO:0007669"/>
    <property type="project" value="TreeGrafter"/>
</dbReference>
<keyword evidence="4" id="KW-1185">Reference proteome</keyword>
<name>A0A5C3NLD8_9APHY</name>
<evidence type="ECO:0000313" key="3">
    <source>
        <dbReference type="EMBL" id="TFK78035.1"/>
    </source>
</evidence>
<feature type="domain" description="Glycosyl hydrolase family 92 N-terminal" evidence="2">
    <location>
        <begin position="51"/>
        <end position="164"/>
    </location>
</feature>
<accession>A0A5C3NLD8</accession>
<dbReference type="InterPro" id="IPR041371">
    <property type="entry name" value="GH92_N"/>
</dbReference>
<dbReference type="EMBL" id="ML212873">
    <property type="protein sequence ID" value="TFK78035.1"/>
    <property type="molecule type" value="Genomic_DNA"/>
</dbReference>
<feature type="non-terminal residue" evidence="3">
    <location>
        <position position="164"/>
    </location>
</feature>
<organism evidence="3 4">
    <name type="scientific">Polyporus arcularius HHB13444</name>
    <dbReference type="NCBI Taxonomy" id="1314778"/>
    <lineage>
        <taxon>Eukaryota</taxon>
        <taxon>Fungi</taxon>
        <taxon>Dikarya</taxon>
        <taxon>Basidiomycota</taxon>
        <taxon>Agaricomycotina</taxon>
        <taxon>Agaricomycetes</taxon>
        <taxon>Polyporales</taxon>
        <taxon>Polyporaceae</taxon>
        <taxon>Polyporus</taxon>
    </lineage>
</organism>
<evidence type="ECO:0000313" key="4">
    <source>
        <dbReference type="Proteomes" id="UP000308197"/>
    </source>
</evidence>
<gene>
    <name evidence="3" type="ORF">K466DRAFT_112269</name>
</gene>
<dbReference type="Gene3D" id="2.70.98.10">
    <property type="match status" value="1"/>
</dbReference>
<dbReference type="Pfam" id="PF17678">
    <property type="entry name" value="Glyco_hydro_92N"/>
    <property type="match status" value="1"/>
</dbReference>
<dbReference type="InterPro" id="IPR050883">
    <property type="entry name" value="PNGase"/>
</dbReference>
<dbReference type="PANTHER" id="PTHR12143">
    <property type="entry name" value="PEPTIDE N-GLYCANASE PNGASE -RELATED"/>
    <property type="match status" value="1"/>
</dbReference>
<feature type="signal peptide" evidence="1">
    <location>
        <begin position="1"/>
        <end position="20"/>
    </location>
</feature>
<feature type="chain" id="PRO_5023129071" evidence="1">
    <location>
        <begin position="21"/>
        <end position="164"/>
    </location>
</feature>
<dbReference type="STRING" id="1314778.A0A5C3NLD8"/>
<sequence>MFRSFSWLLAVVGFAALSTSSHVRNPGHIHRAAPHSGKRADVPIPDPASRVNLFIGTTSSGHAFPGVTLPHGMVKVGMDTDSGDNHAGYDANPNFSATGFSQLHDDGTGGSVPLSVFKVWPFANCGSGANDRFEVCPCDISSRKVKRALLADGSPDDAAEPGYF</sequence>
<protein>
    <submittedName>
        <fullName evidence="3">Glycoside hydrolase family 92 protein</fullName>
    </submittedName>
</protein>
<dbReference type="InterPro" id="IPR014718">
    <property type="entry name" value="GH-type_carb-bd"/>
</dbReference>
<dbReference type="Proteomes" id="UP000308197">
    <property type="component" value="Unassembled WGS sequence"/>
</dbReference>
<dbReference type="GO" id="GO:0005634">
    <property type="term" value="C:nucleus"/>
    <property type="evidence" value="ECO:0007669"/>
    <property type="project" value="TreeGrafter"/>
</dbReference>
<proteinExistence type="predicted"/>